<keyword evidence="6" id="KW-1185">Reference proteome</keyword>
<dbReference type="RefSeq" id="WP_053169329.1">
    <property type="nucleotide sequence ID" value="NZ_LFYT02000042.1"/>
</dbReference>
<gene>
    <name evidence="5" type="ORF">H663_019145</name>
</gene>
<keyword evidence="1" id="KW-0479">Metal-binding</keyword>
<dbReference type="InterPro" id="IPR002933">
    <property type="entry name" value="Peptidase_M20"/>
</dbReference>
<dbReference type="Pfam" id="PF07687">
    <property type="entry name" value="M20_dimer"/>
    <property type="match status" value="1"/>
</dbReference>
<dbReference type="PANTHER" id="PTHR43808">
    <property type="entry name" value="ACETYLORNITHINE DEACETYLASE"/>
    <property type="match status" value="1"/>
</dbReference>
<dbReference type="InterPro" id="IPR036264">
    <property type="entry name" value="Bact_exopeptidase_dim_dom"/>
</dbReference>
<reference evidence="5" key="1">
    <citation type="submission" date="2017-04" db="EMBL/GenBank/DDBJ databases">
        <title>Unexpected and diverse lifestyles within the genus Limnohabitans.</title>
        <authorList>
            <person name="Kasalicky V."/>
            <person name="Mehrshad M."/>
            <person name="Andrei S.-A."/>
            <person name="Salcher M."/>
            <person name="Kratochvilova H."/>
            <person name="Simek K."/>
            <person name="Ghai R."/>
        </authorList>
    </citation>
    <scope>NUCLEOTIDE SEQUENCE [LARGE SCALE GENOMIC DNA]</scope>
    <source>
        <strain evidence="5">II-D5</strain>
    </source>
</reference>
<dbReference type="PANTHER" id="PTHR43808:SF31">
    <property type="entry name" value="N-ACETYL-L-CITRULLINE DEACETYLASE"/>
    <property type="match status" value="1"/>
</dbReference>
<keyword evidence="2" id="KW-0378">Hydrolase</keyword>
<comment type="caution">
    <text evidence="5">The sequence shown here is derived from an EMBL/GenBank/DDBJ whole genome shotgun (WGS) entry which is preliminary data.</text>
</comment>
<dbReference type="InterPro" id="IPR050072">
    <property type="entry name" value="Peptidase_M20A"/>
</dbReference>
<dbReference type="GO" id="GO:0046872">
    <property type="term" value="F:metal ion binding"/>
    <property type="evidence" value="ECO:0007669"/>
    <property type="project" value="UniProtKB-KW"/>
</dbReference>
<evidence type="ECO:0000259" key="4">
    <source>
        <dbReference type="Pfam" id="PF07687"/>
    </source>
</evidence>
<keyword evidence="3" id="KW-0170">Cobalt</keyword>
<dbReference type="OrthoDB" id="9809784at2"/>
<evidence type="ECO:0000256" key="1">
    <source>
        <dbReference type="ARBA" id="ARBA00022723"/>
    </source>
</evidence>
<dbReference type="InterPro" id="IPR011650">
    <property type="entry name" value="Peptidase_M20_dimer"/>
</dbReference>
<accession>A0A2T7U8U1</accession>
<evidence type="ECO:0000313" key="6">
    <source>
        <dbReference type="Proteomes" id="UP000037507"/>
    </source>
</evidence>
<protein>
    <submittedName>
        <fullName evidence="5">Acetylornithine deacetylase</fullName>
    </submittedName>
</protein>
<dbReference type="SUPFAM" id="SSF53187">
    <property type="entry name" value="Zn-dependent exopeptidases"/>
    <property type="match status" value="1"/>
</dbReference>
<name>A0A2T7U8U1_9BURK</name>
<evidence type="ECO:0000256" key="2">
    <source>
        <dbReference type="ARBA" id="ARBA00022801"/>
    </source>
</evidence>
<sequence length="410" mass="44256">MNAPLSHAALSPVHAPLQASDLAALPLIEKWIAFATVSRDSNLALLDWTESYLKDLGIACSRTYDDSGQKANLWATLPAHDGETKVGGLVLSGHTDVVPVDGQPWDTDPFKVVIQGDKMYGRGVTDMKSFGAICLMMVPELLKRKLKRPIHLAFSYDEEVGCIGVRRMIADMVAQGFKPAGCIVGEPTGMQVVIAHKGKHSYQTTVHGFEAHSSLTPLGVNAVEIACEFVAHLKSMHRELVQNGPFDPIYDVPHTTIHTGVIAGGTALNIIPRQCEVTWEIRHHHLNTPEDLFAQAKAFGESLVPAMLAVAPDTGITHELKSVLPGFATAADSEIAQLCFDCAEVDPASGAGKVSFGTEAALFHQAGVPTIVCGPGHIAQAHQPNEWVTLEQLAWCERFMRRLADRVCVA</sequence>
<dbReference type="Gene3D" id="3.30.70.360">
    <property type="match status" value="1"/>
</dbReference>
<dbReference type="InterPro" id="IPR010169">
    <property type="entry name" value="AcOrn-deacetyl"/>
</dbReference>
<dbReference type="Gene3D" id="3.40.630.10">
    <property type="entry name" value="Zn peptidases"/>
    <property type="match status" value="1"/>
</dbReference>
<dbReference type="AlphaFoldDB" id="A0A2T7U8U1"/>
<organism evidence="5 6">
    <name type="scientific">Limnohabitans planktonicus II-D5</name>
    <dbReference type="NCBI Taxonomy" id="1293045"/>
    <lineage>
        <taxon>Bacteria</taxon>
        <taxon>Pseudomonadati</taxon>
        <taxon>Pseudomonadota</taxon>
        <taxon>Betaproteobacteria</taxon>
        <taxon>Burkholderiales</taxon>
        <taxon>Comamonadaceae</taxon>
        <taxon>Limnohabitans</taxon>
    </lineage>
</organism>
<feature type="domain" description="Peptidase M20 dimerisation" evidence="4">
    <location>
        <begin position="194"/>
        <end position="298"/>
    </location>
</feature>
<evidence type="ECO:0000313" key="5">
    <source>
        <dbReference type="EMBL" id="PVE41069.1"/>
    </source>
</evidence>
<dbReference type="Pfam" id="PF01546">
    <property type="entry name" value="Peptidase_M20"/>
    <property type="match status" value="1"/>
</dbReference>
<dbReference type="NCBIfam" id="NF005710">
    <property type="entry name" value="PRK07522.1"/>
    <property type="match status" value="1"/>
</dbReference>
<dbReference type="SUPFAM" id="SSF55031">
    <property type="entry name" value="Bacterial exopeptidase dimerisation domain"/>
    <property type="match status" value="1"/>
</dbReference>
<dbReference type="Proteomes" id="UP000037507">
    <property type="component" value="Unassembled WGS sequence"/>
</dbReference>
<dbReference type="NCBIfam" id="TIGR01892">
    <property type="entry name" value="AcOrn-deacetyl"/>
    <property type="match status" value="1"/>
</dbReference>
<dbReference type="CDD" id="cd03894">
    <property type="entry name" value="M20_ArgE"/>
    <property type="match status" value="1"/>
</dbReference>
<evidence type="ECO:0000256" key="3">
    <source>
        <dbReference type="ARBA" id="ARBA00023285"/>
    </source>
</evidence>
<dbReference type="GO" id="GO:0006526">
    <property type="term" value="P:L-arginine biosynthetic process"/>
    <property type="evidence" value="ECO:0007669"/>
    <property type="project" value="InterPro"/>
</dbReference>
<dbReference type="STRING" id="1293045.H663_02175"/>
<proteinExistence type="predicted"/>
<dbReference type="EMBL" id="LFYT02000042">
    <property type="protein sequence ID" value="PVE41069.1"/>
    <property type="molecule type" value="Genomic_DNA"/>
</dbReference>
<dbReference type="GO" id="GO:0008777">
    <property type="term" value="F:acetylornithine deacetylase activity"/>
    <property type="evidence" value="ECO:0007669"/>
    <property type="project" value="TreeGrafter"/>
</dbReference>